<dbReference type="Proteomes" id="UP000019772">
    <property type="component" value="Chromosome"/>
</dbReference>
<proteinExistence type="predicted"/>
<dbReference type="EMBL" id="CP004078">
    <property type="protein sequence ID" value="AHV99037.1"/>
    <property type="molecule type" value="Genomic_DNA"/>
</dbReference>
<evidence type="ECO:0000313" key="2">
    <source>
        <dbReference type="EMBL" id="AHV99037.1"/>
    </source>
</evidence>
<gene>
    <name evidence="2" type="ORF">PSAB_20730</name>
</gene>
<evidence type="ECO:0000256" key="1">
    <source>
        <dbReference type="SAM" id="MobiDB-lite"/>
    </source>
</evidence>
<dbReference type="AlphaFoldDB" id="X4ZPC7"/>
<feature type="compositionally biased region" description="Pro residues" evidence="1">
    <location>
        <begin position="42"/>
        <end position="52"/>
    </location>
</feature>
<feature type="region of interest" description="Disordered" evidence="1">
    <location>
        <begin position="35"/>
        <end position="70"/>
    </location>
</feature>
<reference evidence="2 3" key="1">
    <citation type="journal article" date="2014" name="PLoS Genet.">
        <title>Comparative Genomic Analysis of N2-Fixing and Non-N2-Fixing Paenibacillus spp.: Organization, Evolution and Expression of the Nitrogen Fixation Genes.</title>
        <authorList>
            <person name="Xie J.B."/>
            <person name="Du Z."/>
            <person name="Bai L."/>
            <person name="Tian C."/>
            <person name="Zhang Y."/>
            <person name="Xie J.Y."/>
            <person name="Wang T."/>
            <person name="Liu X."/>
            <person name="Chen X."/>
            <person name="Cheng Q."/>
            <person name="Chen S."/>
            <person name="Li J."/>
        </authorList>
    </citation>
    <scope>NUCLEOTIDE SEQUENCE [LARGE SCALE GENOMIC DNA]</scope>
    <source>
        <strain evidence="2 3">T27</strain>
    </source>
</reference>
<sequence length="70" mass="7407">MIIAEGPPSITAVVQSSFLVRPLPRSFEGLPGIFGSATGSPPVWPEYTPPRISPRKQAGRGGSAQQEPYS</sequence>
<dbReference type="HOGENOM" id="CLU_2754152_0_0_9"/>
<keyword evidence="3" id="KW-1185">Reference proteome</keyword>
<accession>X4ZPC7</accession>
<name>X4ZPC7_9BACL</name>
<protein>
    <submittedName>
        <fullName evidence="2">Uncharacterized protein</fullName>
    </submittedName>
</protein>
<dbReference type="KEGG" id="psab:PSAB_20730"/>
<evidence type="ECO:0000313" key="3">
    <source>
        <dbReference type="Proteomes" id="UP000019772"/>
    </source>
</evidence>
<organism evidence="2 3">
    <name type="scientific">Paenibacillus sabinae T27</name>
    <dbReference type="NCBI Taxonomy" id="1268072"/>
    <lineage>
        <taxon>Bacteria</taxon>
        <taxon>Bacillati</taxon>
        <taxon>Bacillota</taxon>
        <taxon>Bacilli</taxon>
        <taxon>Bacillales</taxon>
        <taxon>Paenibacillaceae</taxon>
        <taxon>Paenibacillus</taxon>
    </lineage>
</organism>